<evidence type="ECO:0000313" key="2">
    <source>
        <dbReference type="EMBL" id="KJA29018.1"/>
    </source>
</evidence>
<dbReference type="GO" id="GO:0003735">
    <property type="term" value="F:structural constituent of ribosome"/>
    <property type="evidence" value="ECO:0007669"/>
    <property type="project" value="InterPro"/>
</dbReference>
<sequence>MPLYEMLCITTHVPTYQHIRELVRQSATHVMTSGGVVRNINSWGTRTLPQRMKRHGPLQDVGDYWTLHFDASPQTLRSLNGIMRRDPRVLRWSVLKLADKIEDLTTEGQKVTQAHRALTVAEIIS</sequence>
<evidence type="ECO:0000313" key="3">
    <source>
        <dbReference type="Proteomes" id="UP000054270"/>
    </source>
</evidence>
<dbReference type="PANTHER" id="PTHR21011">
    <property type="entry name" value="MITOCHONDRIAL 28S RIBOSOMAL PROTEIN S6"/>
    <property type="match status" value="1"/>
</dbReference>
<dbReference type="EMBL" id="KN817520">
    <property type="protein sequence ID" value="KJA29018.1"/>
    <property type="molecule type" value="Genomic_DNA"/>
</dbReference>
<dbReference type="GO" id="GO:0006412">
    <property type="term" value="P:translation"/>
    <property type="evidence" value="ECO:0007669"/>
    <property type="project" value="InterPro"/>
</dbReference>
<dbReference type="Gene3D" id="3.30.70.60">
    <property type="match status" value="1"/>
</dbReference>
<dbReference type="GO" id="GO:0005763">
    <property type="term" value="C:mitochondrial small ribosomal subunit"/>
    <property type="evidence" value="ECO:0007669"/>
    <property type="project" value="TreeGrafter"/>
</dbReference>
<dbReference type="Proteomes" id="UP000054270">
    <property type="component" value="Unassembled WGS sequence"/>
</dbReference>
<name>A0A0D2MY46_HYPSF</name>
<dbReference type="OrthoDB" id="10259681at2759"/>
<protein>
    <recommendedName>
        <fullName evidence="4">Ribosomal protein S6</fullName>
    </recommendedName>
</protein>
<accession>A0A0D2MY46</accession>
<organism evidence="2 3">
    <name type="scientific">Hypholoma sublateritium (strain FD-334 SS-4)</name>
    <dbReference type="NCBI Taxonomy" id="945553"/>
    <lineage>
        <taxon>Eukaryota</taxon>
        <taxon>Fungi</taxon>
        <taxon>Dikarya</taxon>
        <taxon>Basidiomycota</taxon>
        <taxon>Agaricomycotina</taxon>
        <taxon>Agaricomycetes</taxon>
        <taxon>Agaricomycetidae</taxon>
        <taxon>Agaricales</taxon>
        <taxon>Agaricineae</taxon>
        <taxon>Strophariaceae</taxon>
        <taxon>Hypholoma</taxon>
    </lineage>
</organism>
<proteinExistence type="inferred from homology"/>
<comment type="similarity">
    <text evidence="1">Belongs to the bacterial ribosomal protein bS6 family.</text>
</comment>
<dbReference type="CDD" id="cd15465">
    <property type="entry name" value="bS6_mito"/>
    <property type="match status" value="1"/>
</dbReference>
<keyword evidence="3" id="KW-1185">Reference proteome</keyword>
<dbReference type="STRING" id="945553.A0A0D2MY46"/>
<dbReference type="GO" id="GO:0070181">
    <property type="term" value="F:small ribosomal subunit rRNA binding"/>
    <property type="evidence" value="ECO:0007669"/>
    <property type="project" value="TreeGrafter"/>
</dbReference>
<evidence type="ECO:0008006" key="4">
    <source>
        <dbReference type="Google" id="ProtNLM"/>
    </source>
</evidence>
<dbReference type="InterPro" id="IPR000529">
    <property type="entry name" value="Ribosomal_bS6"/>
</dbReference>
<dbReference type="PANTHER" id="PTHR21011:SF1">
    <property type="entry name" value="SMALL RIBOSOMAL SUBUNIT PROTEIN BS6M"/>
    <property type="match status" value="1"/>
</dbReference>
<dbReference type="Pfam" id="PF01250">
    <property type="entry name" value="Ribosomal_S6"/>
    <property type="match status" value="1"/>
</dbReference>
<dbReference type="SUPFAM" id="SSF54995">
    <property type="entry name" value="Ribosomal protein S6"/>
    <property type="match status" value="1"/>
</dbReference>
<reference evidence="3" key="1">
    <citation type="submission" date="2014-04" db="EMBL/GenBank/DDBJ databases">
        <title>Evolutionary Origins and Diversification of the Mycorrhizal Mutualists.</title>
        <authorList>
            <consortium name="DOE Joint Genome Institute"/>
            <consortium name="Mycorrhizal Genomics Consortium"/>
            <person name="Kohler A."/>
            <person name="Kuo A."/>
            <person name="Nagy L.G."/>
            <person name="Floudas D."/>
            <person name="Copeland A."/>
            <person name="Barry K.W."/>
            <person name="Cichocki N."/>
            <person name="Veneault-Fourrey C."/>
            <person name="LaButti K."/>
            <person name="Lindquist E.A."/>
            <person name="Lipzen A."/>
            <person name="Lundell T."/>
            <person name="Morin E."/>
            <person name="Murat C."/>
            <person name="Riley R."/>
            <person name="Ohm R."/>
            <person name="Sun H."/>
            <person name="Tunlid A."/>
            <person name="Henrissat B."/>
            <person name="Grigoriev I.V."/>
            <person name="Hibbett D.S."/>
            <person name="Martin F."/>
        </authorList>
    </citation>
    <scope>NUCLEOTIDE SEQUENCE [LARGE SCALE GENOMIC DNA]</scope>
    <source>
        <strain evidence="3">FD-334 SS-4</strain>
    </source>
</reference>
<evidence type="ECO:0000256" key="1">
    <source>
        <dbReference type="ARBA" id="ARBA00009512"/>
    </source>
</evidence>
<dbReference type="OMA" id="HQIGDYW"/>
<dbReference type="AlphaFoldDB" id="A0A0D2MY46"/>
<dbReference type="InterPro" id="IPR014717">
    <property type="entry name" value="Transl_elong_EF1B/ribsomal_bS6"/>
</dbReference>
<gene>
    <name evidence="2" type="ORF">HYPSUDRAFT_33523</name>
</gene>
<dbReference type="InterPro" id="IPR035980">
    <property type="entry name" value="Ribosomal_bS6_sf"/>
</dbReference>